<organism evidence="1 2">
    <name type="scientific">Neiella litorisoli</name>
    <dbReference type="NCBI Taxonomy" id="2771431"/>
    <lineage>
        <taxon>Bacteria</taxon>
        <taxon>Pseudomonadati</taxon>
        <taxon>Pseudomonadota</taxon>
        <taxon>Gammaproteobacteria</taxon>
        <taxon>Alteromonadales</taxon>
        <taxon>Echinimonadaceae</taxon>
        <taxon>Neiella</taxon>
    </lineage>
</organism>
<proteinExistence type="predicted"/>
<accession>A0A8J6UGI0</accession>
<protein>
    <submittedName>
        <fullName evidence="1">Uncharacterized protein</fullName>
    </submittedName>
</protein>
<dbReference type="Proteomes" id="UP000638014">
    <property type="component" value="Unassembled WGS sequence"/>
</dbReference>
<gene>
    <name evidence="1" type="ORF">IC617_12060</name>
</gene>
<keyword evidence="2" id="KW-1185">Reference proteome</keyword>
<comment type="caution">
    <text evidence="1">The sequence shown here is derived from an EMBL/GenBank/DDBJ whole genome shotgun (WGS) entry which is preliminary data.</text>
</comment>
<sequence>MSTNESVQFHLRFVKEKHKELVSSLDDLVIALVGENVENKKSKAEIAFRKTKDLQASIAKTDAPPWLGSLSTGLNYFIGPTWNQNHMIDHLIKNIELIRNHVWKFENPSESAFDFDSIYEHYRAESRLPELFDEIVSILEEIEKSGVVDSLTMMKGLGKVIATLKKNRDGSYFSINSAWEFLVSFLKNYMWAELSNIPMLGTAMEALEKTIKETSDEMFKVHTSVEKEMRTVVEGEVKGLRDKSSFNFVSYDKQGLSLLGEPSSALSVNEKV</sequence>
<dbReference type="AlphaFoldDB" id="A0A8J6UGI0"/>
<evidence type="ECO:0000313" key="2">
    <source>
        <dbReference type="Proteomes" id="UP000638014"/>
    </source>
</evidence>
<dbReference type="EMBL" id="JACXAF010000015">
    <property type="protein sequence ID" value="MBD1390166.1"/>
    <property type="molecule type" value="Genomic_DNA"/>
</dbReference>
<evidence type="ECO:0000313" key="1">
    <source>
        <dbReference type="EMBL" id="MBD1390166.1"/>
    </source>
</evidence>
<reference evidence="1" key="1">
    <citation type="submission" date="2020-09" db="EMBL/GenBank/DDBJ databases">
        <title>A novel bacterium of genus Neiella, isolated from South China Sea.</title>
        <authorList>
            <person name="Huang H."/>
            <person name="Mo K."/>
            <person name="Hu Y."/>
        </authorList>
    </citation>
    <scope>NUCLEOTIDE SEQUENCE</scope>
    <source>
        <strain evidence="1">HB171785</strain>
    </source>
</reference>
<name>A0A8J6UGI0_9GAMM</name>
<dbReference type="RefSeq" id="WP_191145238.1">
    <property type="nucleotide sequence ID" value="NZ_JACXAF010000015.1"/>
</dbReference>